<evidence type="ECO:0000256" key="2">
    <source>
        <dbReference type="ARBA" id="ARBA00022679"/>
    </source>
</evidence>
<feature type="transmembrane region" description="Helical" evidence="4">
    <location>
        <begin position="101"/>
        <end position="121"/>
    </location>
</feature>
<feature type="transmembrane region" description="Helical" evidence="4">
    <location>
        <begin position="39"/>
        <end position="62"/>
    </location>
</feature>
<dbReference type="Pfam" id="PF14501">
    <property type="entry name" value="HATPase_c_5"/>
    <property type="match status" value="1"/>
</dbReference>
<dbReference type="InterPro" id="IPR016120">
    <property type="entry name" value="Sig_transdc_His_kin_SpoOB"/>
</dbReference>
<dbReference type="Gene3D" id="1.10.287.130">
    <property type="match status" value="1"/>
</dbReference>
<keyword evidence="1" id="KW-0597">Phosphoprotein</keyword>
<name>A0A4Q0I0Z2_9FIRM</name>
<dbReference type="OrthoDB" id="1656061at2"/>
<feature type="transmembrane region" description="Helical" evidence="4">
    <location>
        <begin position="133"/>
        <end position="153"/>
    </location>
</feature>
<dbReference type="Gene3D" id="3.30.565.10">
    <property type="entry name" value="Histidine kinase-like ATPase, C-terminal domain"/>
    <property type="match status" value="1"/>
</dbReference>
<proteinExistence type="predicted"/>
<accession>A0A4Q0I0Z2</accession>
<dbReference type="PANTHER" id="PTHR40448">
    <property type="entry name" value="TWO-COMPONENT SENSOR HISTIDINE KINASE"/>
    <property type="match status" value="1"/>
</dbReference>
<evidence type="ECO:0000256" key="4">
    <source>
        <dbReference type="SAM" id="Phobius"/>
    </source>
</evidence>
<evidence type="ECO:0000313" key="6">
    <source>
        <dbReference type="EMBL" id="RXE57886.1"/>
    </source>
</evidence>
<dbReference type="GO" id="GO:0042802">
    <property type="term" value="F:identical protein binding"/>
    <property type="evidence" value="ECO:0007669"/>
    <property type="project" value="TreeGrafter"/>
</dbReference>
<keyword evidence="4" id="KW-0472">Membrane</keyword>
<evidence type="ECO:0000256" key="3">
    <source>
        <dbReference type="ARBA" id="ARBA00022777"/>
    </source>
</evidence>
<dbReference type="SUPFAM" id="SSF55874">
    <property type="entry name" value="ATPase domain of HSP90 chaperone/DNA topoisomerase II/histidine kinase"/>
    <property type="match status" value="1"/>
</dbReference>
<feature type="transmembrane region" description="Helical" evidence="4">
    <location>
        <begin position="68"/>
        <end position="89"/>
    </location>
</feature>
<dbReference type="SUPFAM" id="SSF55890">
    <property type="entry name" value="Sporulation response regulatory protein Spo0B"/>
    <property type="match status" value="1"/>
</dbReference>
<feature type="transmembrane region" description="Helical" evidence="4">
    <location>
        <begin position="199"/>
        <end position="221"/>
    </location>
</feature>
<feature type="transmembrane region" description="Helical" evidence="4">
    <location>
        <begin position="174"/>
        <end position="193"/>
    </location>
</feature>
<reference evidence="7" key="1">
    <citation type="submission" date="2018-11" db="EMBL/GenBank/DDBJ databases">
        <title>Genome sequencing of a novel mesophilic and cellulolytic organism within the genus Hungateiclostridium.</title>
        <authorList>
            <person name="Rettenmaier R."/>
            <person name="Liebl W."/>
            <person name="Zverlov V."/>
        </authorList>
    </citation>
    <scope>NUCLEOTIDE SEQUENCE [LARGE SCALE GENOMIC DNA]</scope>
    <source>
        <strain evidence="7">N2K1</strain>
    </source>
</reference>
<protein>
    <submittedName>
        <fullName evidence="6">GHKL domain-containing protein</fullName>
    </submittedName>
</protein>
<dbReference type="PANTHER" id="PTHR40448:SF1">
    <property type="entry name" value="TWO-COMPONENT SENSOR HISTIDINE KINASE"/>
    <property type="match status" value="1"/>
</dbReference>
<comment type="caution">
    <text evidence="6">The sequence shown here is derived from an EMBL/GenBank/DDBJ whole genome shotgun (WGS) entry which is preliminary data.</text>
</comment>
<dbReference type="GO" id="GO:0000155">
    <property type="term" value="F:phosphorelay sensor kinase activity"/>
    <property type="evidence" value="ECO:0007669"/>
    <property type="project" value="InterPro"/>
</dbReference>
<dbReference type="EMBL" id="RLII01000031">
    <property type="protein sequence ID" value="RXE57886.1"/>
    <property type="molecule type" value="Genomic_DNA"/>
</dbReference>
<dbReference type="InterPro" id="IPR036890">
    <property type="entry name" value="HATPase_C_sf"/>
</dbReference>
<gene>
    <name evidence="6" type="ORF">EFD62_15305</name>
</gene>
<keyword evidence="7" id="KW-1185">Reference proteome</keyword>
<feature type="domain" description="Sensor histidine kinase NatK-like C-terminal" evidence="5">
    <location>
        <begin position="339"/>
        <end position="441"/>
    </location>
</feature>
<keyword evidence="4" id="KW-0812">Transmembrane</keyword>
<dbReference type="Proteomes" id="UP000289166">
    <property type="component" value="Unassembled WGS sequence"/>
</dbReference>
<dbReference type="AlphaFoldDB" id="A0A4Q0I0Z2"/>
<evidence type="ECO:0000256" key="1">
    <source>
        <dbReference type="ARBA" id="ARBA00022553"/>
    </source>
</evidence>
<keyword evidence="3" id="KW-0418">Kinase</keyword>
<dbReference type="RefSeq" id="WP_088262846.1">
    <property type="nucleotide sequence ID" value="NZ_RLII01000031.1"/>
</dbReference>
<feature type="transmembrane region" description="Helical" evidence="4">
    <location>
        <begin position="12"/>
        <end position="30"/>
    </location>
</feature>
<keyword evidence="2" id="KW-0808">Transferase</keyword>
<evidence type="ECO:0000259" key="5">
    <source>
        <dbReference type="Pfam" id="PF14501"/>
    </source>
</evidence>
<organism evidence="6 7">
    <name type="scientific">Acetivibrio mesophilus</name>
    <dbReference type="NCBI Taxonomy" id="2487273"/>
    <lineage>
        <taxon>Bacteria</taxon>
        <taxon>Bacillati</taxon>
        <taxon>Bacillota</taxon>
        <taxon>Clostridia</taxon>
        <taxon>Eubacteriales</taxon>
        <taxon>Oscillospiraceae</taxon>
        <taxon>Acetivibrio</taxon>
    </lineage>
</organism>
<sequence>MQGIIRFIIDNFVTVIGAAILTAFTARIIFNIKFDAKSLFLYAGSFVVISGAIVGFANYGLVKLSPNLAMMFRTIFTTLTSILLLKFFLNLSILKGIISEFIYNLFLAVANYVAIFTFKSFEIDLGLIKTSLIYKIIAFAIINMVVIIILGLIKSFKMFSCFPPEIKTKAYKSYLIYILLVFSIVMLNFNYYLEFGEAADGITILISVLMLTVFLMFSIFYTNTLFKLEESTQELEYQKFYNKSLQSIISDLRRFKHNYNNILAVFGGYIKNKKWAQVDEYYNEICAEIAKVSFLDNLTSLNIKSAGVLGLIIAKYEYAKELGVEFRIVTDGEIDEVKMKISEFCEVLGILLDNAIEAAKDSKEKKVEVFMKKGDKALSFIVLNGINEQVDVTMICENGYSTKGEGRGIGLGIVNSIVSKYKNVMLNTFADDSQFKQELIINL</sequence>
<dbReference type="InterPro" id="IPR032834">
    <property type="entry name" value="NatK-like_C"/>
</dbReference>
<evidence type="ECO:0000313" key="7">
    <source>
        <dbReference type="Proteomes" id="UP000289166"/>
    </source>
</evidence>
<keyword evidence="4" id="KW-1133">Transmembrane helix</keyword>